<keyword evidence="1" id="KW-1133">Transmembrane helix</keyword>
<dbReference type="AlphaFoldDB" id="A0A0S7XRA7"/>
<feature type="transmembrane region" description="Helical" evidence="1">
    <location>
        <begin position="246"/>
        <end position="268"/>
    </location>
</feature>
<evidence type="ECO:0000259" key="2">
    <source>
        <dbReference type="Pfam" id="PF01757"/>
    </source>
</evidence>
<dbReference type="PANTHER" id="PTHR36927:SF4">
    <property type="entry name" value="BLR5718 PROTEIN"/>
    <property type="match status" value="1"/>
</dbReference>
<dbReference type="InterPro" id="IPR050623">
    <property type="entry name" value="Glucan_succinyl_AcylTrfase"/>
</dbReference>
<feature type="domain" description="Acyltransferase 3" evidence="2">
    <location>
        <begin position="13"/>
        <end position="362"/>
    </location>
</feature>
<dbReference type="GO" id="GO:0016747">
    <property type="term" value="F:acyltransferase activity, transferring groups other than amino-acyl groups"/>
    <property type="evidence" value="ECO:0007669"/>
    <property type="project" value="InterPro"/>
</dbReference>
<feature type="transmembrane region" description="Helical" evidence="1">
    <location>
        <begin position="320"/>
        <end position="342"/>
    </location>
</feature>
<sequence length="377" mass="42671">MAEPSVKKPNRIFYIDNIRLFLTILVILHHVAVAYGGIGGWPLKEDPTDAISPIILTLFNAINQSFFLSFFYMLSGYFVPGSCDKKGPAKFIKDRLIRLGIPLLVYTTLIATFIDFMIVNFARGEMVSIFHIVSYKIQHPHWVIGPLWFVEGLLVFSIIYAVLRIITKFSFKPFKDTFPSNSAILISIIAIAAVTFLVRIRFSVGYEVHVFQPGHFVHYSFCFWVGILASRGKWFDNLSRSQARTWKIVAIVIILALPVVIALSGGSVEPFLGGFSWQSLVASIWESFACLSIIISLLYLFQNRCNNQGRLVNWMSPNFYIVYILHQPIIVSVMIPFLYVGIPTPLKFLFVALIGVPMCFVLGNLIRKIPFTKKVLG</sequence>
<keyword evidence="1" id="KW-0472">Membrane</keyword>
<evidence type="ECO:0000313" key="4">
    <source>
        <dbReference type="Proteomes" id="UP000051861"/>
    </source>
</evidence>
<dbReference type="PATRIC" id="fig|1703775.3.peg.1200"/>
<keyword evidence="1" id="KW-0812">Transmembrane</keyword>
<dbReference type="InterPro" id="IPR002656">
    <property type="entry name" value="Acyl_transf_3_dom"/>
</dbReference>
<dbReference type="Proteomes" id="UP000051861">
    <property type="component" value="Unassembled WGS sequence"/>
</dbReference>
<dbReference type="PANTHER" id="PTHR36927">
    <property type="entry name" value="BLR4337 PROTEIN"/>
    <property type="match status" value="1"/>
</dbReference>
<evidence type="ECO:0000256" key="1">
    <source>
        <dbReference type="SAM" id="Phobius"/>
    </source>
</evidence>
<reference evidence="3 4" key="1">
    <citation type="journal article" date="2015" name="Microbiome">
        <title>Genomic resolution of linkages in carbon, nitrogen, and sulfur cycling among widespread estuary sediment bacteria.</title>
        <authorList>
            <person name="Baker B.J."/>
            <person name="Lazar C.S."/>
            <person name="Teske A.P."/>
            <person name="Dick G.J."/>
        </authorList>
    </citation>
    <scope>NUCLEOTIDE SEQUENCE [LARGE SCALE GENOMIC DNA]</scope>
    <source>
        <strain evidence="3">DG_54_3</strain>
    </source>
</reference>
<dbReference type="EMBL" id="LIZX01000144">
    <property type="protein sequence ID" value="KPJ65025.1"/>
    <property type="molecule type" value="Genomic_DNA"/>
</dbReference>
<gene>
    <name evidence="3" type="ORF">AMJ44_11350</name>
</gene>
<evidence type="ECO:0000313" key="3">
    <source>
        <dbReference type="EMBL" id="KPJ65025.1"/>
    </source>
</evidence>
<feature type="transmembrane region" description="Helical" evidence="1">
    <location>
        <begin position="216"/>
        <end position="234"/>
    </location>
</feature>
<organism evidence="3 4">
    <name type="scientific">candidate division WOR-1 bacterium DG_54_3</name>
    <dbReference type="NCBI Taxonomy" id="1703775"/>
    <lineage>
        <taxon>Bacteria</taxon>
        <taxon>Bacillati</taxon>
        <taxon>Saganbacteria</taxon>
    </lineage>
</organism>
<feature type="transmembrane region" description="Helical" evidence="1">
    <location>
        <begin position="96"/>
        <end position="122"/>
    </location>
</feature>
<proteinExistence type="predicted"/>
<feature type="transmembrane region" description="Helical" evidence="1">
    <location>
        <begin position="183"/>
        <end position="204"/>
    </location>
</feature>
<protein>
    <recommendedName>
        <fullName evidence="2">Acyltransferase 3 domain-containing protein</fullName>
    </recommendedName>
</protein>
<accession>A0A0S7XRA7</accession>
<feature type="transmembrane region" description="Helical" evidence="1">
    <location>
        <begin position="348"/>
        <end position="366"/>
    </location>
</feature>
<feature type="transmembrane region" description="Helical" evidence="1">
    <location>
        <begin position="280"/>
        <end position="300"/>
    </location>
</feature>
<dbReference type="Pfam" id="PF01757">
    <property type="entry name" value="Acyl_transf_3"/>
    <property type="match status" value="1"/>
</dbReference>
<name>A0A0S7XRA7_UNCSA</name>
<feature type="transmembrane region" description="Helical" evidence="1">
    <location>
        <begin position="50"/>
        <end position="75"/>
    </location>
</feature>
<feature type="transmembrane region" description="Helical" evidence="1">
    <location>
        <begin position="142"/>
        <end position="163"/>
    </location>
</feature>
<comment type="caution">
    <text evidence="3">The sequence shown here is derived from an EMBL/GenBank/DDBJ whole genome shotgun (WGS) entry which is preliminary data.</text>
</comment>
<feature type="transmembrane region" description="Helical" evidence="1">
    <location>
        <begin position="20"/>
        <end position="38"/>
    </location>
</feature>